<dbReference type="AlphaFoldDB" id="T1JR17"/>
<evidence type="ECO:0000256" key="3">
    <source>
        <dbReference type="ARBA" id="ARBA00022777"/>
    </source>
</evidence>
<dbReference type="EnsemblMetazoa" id="tetur01g05270.1">
    <property type="protein sequence ID" value="tetur01g05270.1"/>
    <property type="gene ID" value="tetur01g05270"/>
</dbReference>
<name>T1JR17_TETUR</name>
<dbReference type="PANTHER" id="PTHR12400:SF26">
    <property type="entry name" value="KINASE"/>
    <property type="match status" value="1"/>
</dbReference>
<evidence type="ECO:0000313" key="5">
    <source>
        <dbReference type="EnsemblMetazoa" id="tetur01g05270.1"/>
    </source>
</evidence>
<dbReference type="Proteomes" id="UP000015104">
    <property type="component" value="Unassembled WGS sequence"/>
</dbReference>
<dbReference type="InterPro" id="IPR038286">
    <property type="entry name" value="IPK_sf"/>
</dbReference>
<dbReference type="EMBL" id="CAEY01000444">
    <property type="status" value="NOT_ANNOTATED_CDS"/>
    <property type="molecule type" value="Genomic_DNA"/>
</dbReference>
<sequence length="218" mass="25050">MGDATMNRFLPKLHKIYNVKKSCFIAIDNLLYGFDNPSIMDIKMGSRTFLEDEVSNDELRADLYEKMIKLDPSVLTDEEKQVKSINKLKYMQLREQLSSSSTLGFRIEAFKTRNLNKNKLDKILNRLNLIHSSFKCSSFFGSHEVVGSSLLIIYDSCKVNIWMIDFAKTVPLPEGIVINHVSPWVQGNHEDGYLFGLENLINIIKEIKDTVVENSTRH</sequence>
<evidence type="ECO:0000256" key="4">
    <source>
        <dbReference type="RuleBase" id="RU363090"/>
    </source>
</evidence>
<reference evidence="6" key="1">
    <citation type="submission" date="2011-08" db="EMBL/GenBank/DDBJ databases">
        <authorList>
            <person name="Rombauts S."/>
        </authorList>
    </citation>
    <scope>NUCLEOTIDE SEQUENCE</scope>
    <source>
        <strain evidence="6">London</strain>
    </source>
</reference>
<dbReference type="GO" id="GO:0000828">
    <property type="term" value="F:inositol hexakisphosphate kinase activity"/>
    <property type="evidence" value="ECO:0007669"/>
    <property type="project" value="TreeGrafter"/>
</dbReference>
<dbReference type="SUPFAM" id="SSF56104">
    <property type="entry name" value="SAICAR synthase-like"/>
    <property type="match status" value="1"/>
</dbReference>
<comment type="similarity">
    <text evidence="1 4">Belongs to the inositol phosphokinase (IPK) family.</text>
</comment>
<dbReference type="Pfam" id="PF03770">
    <property type="entry name" value="IPK"/>
    <property type="match status" value="2"/>
</dbReference>
<organism evidence="5 6">
    <name type="scientific">Tetranychus urticae</name>
    <name type="common">Two-spotted spider mite</name>
    <dbReference type="NCBI Taxonomy" id="32264"/>
    <lineage>
        <taxon>Eukaryota</taxon>
        <taxon>Metazoa</taxon>
        <taxon>Ecdysozoa</taxon>
        <taxon>Arthropoda</taxon>
        <taxon>Chelicerata</taxon>
        <taxon>Arachnida</taxon>
        <taxon>Acari</taxon>
        <taxon>Acariformes</taxon>
        <taxon>Trombidiformes</taxon>
        <taxon>Prostigmata</taxon>
        <taxon>Eleutherengona</taxon>
        <taxon>Raphignathae</taxon>
        <taxon>Tetranychoidea</taxon>
        <taxon>Tetranychidae</taxon>
        <taxon>Tetranychus</taxon>
    </lineage>
</organism>
<dbReference type="GO" id="GO:0046854">
    <property type="term" value="P:phosphatidylinositol phosphate biosynthetic process"/>
    <property type="evidence" value="ECO:0007669"/>
    <property type="project" value="TreeGrafter"/>
</dbReference>
<dbReference type="eggNOG" id="KOG1621">
    <property type="taxonomic scope" value="Eukaryota"/>
</dbReference>
<proteinExistence type="inferred from homology"/>
<dbReference type="HOGENOM" id="CLU_017767_3_1_1"/>
<keyword evidence="2 4" id="KW-0808">Transferase</keyword>
<protein>
    <recommendedName>
        <fullName evidence="4">Kinase</fullName>
        <ecNumber evidence="4">2.7.-.-</ecNumber>
    </recommendedName>
</protein>
<dbReference type="PANTHER" id="PTHR12400">
    <property type="entry name" value="INOSITOL POLYPHOSPHATE KINASE"/>
    <property type="match status" value="1"/>
</dbReference>
<accession>T1JR17</accession>
<evidence type="ECO:0000256" key="2">
    <source>
        <dbReference type="ARBA" id="ARBA00022679"/>
    </source>
</evidence>
<reference evidence="5" key="2">
    <citation type="submission" date="2015-06" db="UniProtKB">
        <authorList>
            <consortium name="EnsemblMetazoa"/>
        </authorList>
    </citation>
    <scope>IDENTIFICATION</scope>
</reference>
<evidence type="ECO:0000256" key="1">
    <source>
        <dbReference type="ARBA" id="ARBA00007374"/>
    </source>
</evidence>
<keyword evidence="6" id="KW-1185">Reference proteome</keyword>
<dbReference type="EC" id="2.7.-.-" evidence="4"/>
<dbReference type="GO" id="GO:0005634">
    <property type="term" value="C:nucleus"/>
    <property type="evidence" value="ECO:0007669"/>
    <property type="project" value="TreeGrafter"/>
</dbReference>
<dbReference type="GO" id="GO:0032958">
    <property type="term" value="P:inositol phosphate biosynthetic process"/>
    <property type="evidence" value="ECO:0007669"/>
    <property type="project" value="InterPro"/>
</dbReference>
<dbReference type="GO" id="GO:0005737">
    <property type="term" value="C:cytoplasm"/>
    <property type="evidence" value="ECO:0007669"/>
    <property type="project" value="TreeGrafter"/>
</dbReference>
<evidence type="ECO:0000313" key="6">
    <source>
        <dbReference type="Proteomes" id="UP000015104"/>
    </source>
</evidence>
<dbReference type="InterPro" id="IPR005522">
    <property type="entry name" value="IPK"/>
</dbReference>
<dbReference type="Gene3D" id="3.30.470.160">
    <property type="entry name" value="Inositol polyphosphate kinase"/>
    <property type="match status" value="2"/>
</dbReference>
<keyword evidence="3 4" id="KW-0418">Kinase</keyword>